<dbReference type="Gene3D" id="1.20.1250.20">
    <property type="entry name" value="MFS general substrate transporter like domains"/>
    <property type="match status" value="2"/>
</dbReference>
<feature type="domain" description="Major facilitator superfamily (MFS) profile" evidence="5">
    <location>
        <begin position="18"/>
        <end position="400"/>
    </location>
</feature>
<feature type="transmembrane region" description="Helical" evidence="4">
    <location>
        <begin position="224"/>
        <end position="244"/>
    </location>
</feature>
<feature type="transmembrane region" description="Helical" evidence="4">
    <location>
        <begin position="311"/>
        <end position="330"/>
    </location>
</feature>
<feature type="transmembrane region" description="Helical" evidence="4">
    <location>
        <begin position="142"/>
        <end position="163"/>
    </location>
</feature>
<feature type="transmembrane region" description="Helical" evidence="4">
    <location>
        <begin position="283"/>
        <end position="305"/>
    </location>
</feature>
<dbReference type="CDD" id="cd17324">
    <property type="entry name" value="MFS_NepI_like"/>
    <property type="match status" value="1"/>
</dbReference>
<dbReference type="InterPro" id="IPR011701">
    <property type="entry name" value="MFS"/>
</dbReference>
<dbReference type="RefSeq" id="WP_013203795.1">
    <property type="nucleotide sequence ID" value="NC_014306.1"/>
</dbReference>
<organism evidence="7">
    <name type="scientific">Erwinia billingiae (strain Eb661)</name>
    <dbReference type="NCBI Taxonomy" id="634500"/>
    <lineage>
        <taxon>Bacteria</taxon>
        <taxon>Pseudomonadati</taxon>
        <taxon>Pseudomonadota</taxon>
        <taxon>Gammaproteobacteria</taxon>
        <taxon>Enterobacterales</taxon>
        <taxon>Erwiniaceae</taxon>
        <taxon>Erwinia</taxon>
    </lineage>
</organism>
<dbReference type="eggNOG" id="COG2814">
    <property type="taxonomic scope" value="Bacteria"/>
</dbReference>
<dbReference type="HOGENOM" id="CLU_001265_23_0_6"/>
<feature type="transmembrane region" description="Helical" evidence="4">
    <location>
        <begin position="250"/>
        <end position="271"/>
    </location>
</feature>
<dbReference type="InterPro" id="IPR020846">
    <property type="entry name" value="MFS_dom"/>
</dbReference>
<gene>
    <name evidence="6" type="ordered locus">EbC_37800</name>
</gene>
<dbReference type="Proteomes" id="UP000008793">
    <property type="component" value="Chromosome"/>
</dbReference>
<evidence type="ECO:0000256" key="1">
    <source>
        <dbReference type="ARBA" id="ARBA00022692"/>
    </source>
</evidence>
<name>D8MWV4_ERWBE</name>
<dbReference type="KEGG" id="ebi:EbC_37800"/>
<sequence length="404" mass="42018">MSMTQTADTHEKGITGRTVLMLATGAGFSVASIYYSQPMLGILVNELHAGVSTVGLVPTLTQIGYALGILLLAPLGDRHDRRQIIILKGVLLTAALLLSAFSGGISMLLVASLAVGIAATMAQDIVPAAATLSPAAQRGKTVGTVMTGLLLGILLSRVLSGFVAEYFGWRSMFGAAAVMVVAITLVIWRSLPAIPASTTMSYPALLASMRHLWTEYKPLRRATLAQALLSVGFSAFWSTLAVMLHDVYQLGSATAGMFGLAGAAGALAAPLAGSLADRRGPELVTRIGTGLATVSFALMFLLPLLPAPYQLALIVISAIGFDFGVQSTLVSHQSIIFSLEPAARSRLNALMFTGVFIGMAAGSALGSVILEHAGWQGVVALLTLAGLGSMVVRWMSKGLHQKAD</sequence>
<dbReference type="GO" id="GO:0022857">
    <property type="term" value="F:transmembrane transporter activity"/>
    <property type="evidence" value="ECO:0007669"/>
    <property type="project" value="InterPro"/>
</dbReference>
<keyword evidence="2 4" id="KW-1133">Transmembrane helix</keyword>
<feature type="transmembrane region" description="Helical" evidence="4">
    <location>
        <begin position="85"/>
        <end position="102"/>
    </location>
</feature>
<feature type="transmembrane region" description="Helical" evidence="4">
    <location>
        <begin position="49"/>
        <end position="73"/>
    </location>
</feature>
<protein>
    <submittedName>
        <fullName evidence="6">Major facilitator superfamily MFS_1</fullName>
    </submittedName>
</protein>
<dbReference type="InterPro" id="IPR036259">
    <property type="entry name" value="MFS_trans_sf"/>
</dbReference>
<dbReference type="PANTHER" id="PTHR42910:SF1">
    <property type="entry name" value="MAJOR FACILITATOR SUPERFAMILY (MFS) PROFILE DOMAIN-CONTAINING PROTEIN"/>
    <property type="match status" value="1"/>
</dbReference>
<feature type="transmembrane region" description="Helical" evidence="4">
    <location>
        <begin position="350"/>
        <end position="369"/>
    </location>
</feature>
<dbReference type="PROSITE" id="PS50850">
    <property type="entry name" value="MFS"/>
    <property type="match status" value="1"/>
</dbReference>
<keyword evidence="7" id="KW-1185">Reference proteome</keyword>
<feature type="transmembrane region" description="Helical" evidence="4">
    <location>
        <begin position="169"/>
        <end position="188"/>
    </location>
</feature>
<dbReference type="EMBL" id="FP236843">
    <property type="protein sequence ID" value="CAX61311.1"/>
    <property type="molecule type" value="Genomic_DNA"/>
</dbReference>
<keyword evidence="3 4" id="KW-0472">Membrane</keyword>
<dbReference type="SUPFAM" id="SSF103473">
    <property type="entry name" value="MFS general substrate transporter"/>
    <property type="match status" value="1"/>
</dbReference>
<evidence type="ECO:0000256" key="2">
    <source>
        <dbReference type="ARBA" id="ARBA00022989"/>
    </source>
</evidence>
<accession>D8MWV4</accession>
<dbReference type="GeneID" id="90513732"/>
<dbReference type="STRING" id="634500.EbC_37800"/>
<dbReference type="Pfam" id="PF07690">
    <property type="entry name" value="MFS_1"/>
    <property type="match status" value="1"/>
</dbReference>
<evidence type="ECO:0000256" key="3">
    <source>
        <dbReference type="ARBA" id="ARBA00023136"/>
    </source>
</evidence>
<proteinExistence type="predicted"/>
<keyword evidence="1 4" id="KW-0812">Transmembrane</keyword>
<evidence type="ECO:0000313" key="7">
    <source>
        <dbReference type="Proteomes" id="UP000008793"/>
    </source>
</evidence>
<feature type="transmembrane region" description="Helical" evidence="4">
    <location>
        <begin position="375"/>
        <end position="395"/>
    </location>
</feature>
<reference evidence="6 7" key="1">
    <citation type="journal article" date="2010" name="BMC Genomics">
        <title>Genome comparison of the epiphytic bacteria Erwinia billingiae and E. tasmaniensis with the pear pathogen E. pyrifoliae.</title>
        <authorList>
            <person name="Kube M."/>
            <person name="Migdoll A.M."/>
            <person name="Gehring I."/>
            <person name="Heitmann K."/>
            <person name="Mayer Y."/>
            <person name="Kuhl H."/>
            <person name="Knaust F."/>
            <person name="Geider K."/>
            <person name="Reinhardt R."/>
        </authorList>
    </citation>
    <scope>NUCLEOTIDE SEQUENCE [LARGE SCALE GENOMIC DNA]</scope>
    <source>
        <strain evidence="6 7">Eb661</strain>
    </source>
</reference>
<dbReference type="AlphaFoldDB" id="D8MWV4"/>
<dbReference type="PANTHER" id="PTHR42910">
    <property type="entry name" value="TRANSPORTER SCO4007-RELATED"/>
    <property type="match status" value="1"/>
</dbReference>
<evidence type="ECO:0000259" key="5">
    <source>
        <dbReference type="PROSITE" id="PS50850"/>
    </source>
</evidence>
<evidence type="ECO:0000313" key="6">
    <source>
        <dbReference type="EMBL" id="CAX61311.1"/>
    </source>
</evidence>
<evidence type="ECO:0000256" key="4">
    <source>
        <dbReference type="SAM" id="Phobius"/>
    </source>
</evidence>
<feature type="transmembrane region" description="Helical" evidence="4">
    <location>
        <begin position="20"/>
        <end position="37"/>
    </location>
</feature>